<dbReference type="PROSITE" id="PS50928">
    <property type="entry name" value="ABC_TM1"/>
    <property type="match status" value="1"/>
</dbReference>
<evidence type="ECO:0000256" key="1">
    <source>
        <dbReference type="ARBA" id="ARBA00004651"/>
    </source>
</evidence>
<feature type="transmembrane region" description="Helical" evidence="7">
    <location>
        <begin position="272"/>
        <end position="294"/>
    </location>
</feature>
<dbReference type="InterPro" id="IPR000515">
    <property type="entry name" value="MetI-like"/>
</dbReference>
<evidence type="ECO:0000256" key="4">
    <source>
        <dbReference type="ARBA" id="ARBA00022692"/>
    </source>
</evidence>
<dbReference type="CDD" id="cd06261">
    <property type="entry name" value="TM_PBP2"/>
    <property type="match status" value="1"/>
</dbReference>
<keyword evidence="4 7" id="KW-0812">Transmembrane</keyword>
<comment type="subcellular location">
    <subcellularLocation>
        <location evidence="1 7">Cell membrane</location>
        <topology evidence="1 7">Multi-pass membrane protein</topology>
    </subcellularLocation>
</comment>
<dbReference type="KEGG" id="kpf:IX53_07490"/>
<accession>A0A0G2ZFU8</accession>
<dbReference type="Proteomes" id="UP000035159">
    <property type="component" value="Chromosome"/>
</dbReference>
<evidence type="ECO:0000313" key="9">
    <source>
        <dbReference type="EMBL" id="AKI97683.1"/>
    </source>
</evidence>
<evidence type="ECO:0000256" key="5">
    <source>
        <dbReference type="ARBA" id="ARBA00022989"/>
    </source>
</evidence>
<dbReference type="GO" id="GO:0055085">
    <property type="term" value="P:transmembrane transport"/>
    <property type="evidence" value="ECO:0007669"/>
    <property type="project" value="InterPro"/>
</dbReference>
<dbReference type="EMBL" id="CP011232">
    <property type="protein sequence ID" value="AKI97683.1"/>
    <property type="molecule type" value="Genomic_DNA"/>
</dbReference>
<feature type="transmembrane region" description="Helical" evidence="7">
    <location>
        <begin position="216"/>
        <end position="237"/>
    </location>
</feature>
<dbReference type="AlphaFoldDB" id="A0A0G2ZFU8"/>
<organism evidence="9 10">
    <name type="scientific">Kosmotoga pacifica</name>
    <dbReference type="NCBI Taxonomy" id="1330330"/>
    <lineage>
        <taxon>Bacteria</taxon>
        <taxon>Thermotogati</taxon>
        <taxon>Thermotogota</taxon>
        <taxon>Thermotogae</taxon>
        <taxon>Kosmotogales</taxon>
        <taxon>Kosmotogaceae</taxon>
        <taxon>Kosmotoga</taxon>
    </lineage>
</organism>
<evidence type="ECO:0000256" key="6">
    <source>
        <dbReference type="ARBA" id="ARBA00023136"/>
    </source>
</evidence>
<keyword evidence="3" id="KW-1003">Cell membrane</keyword>
<evidence type="ECO:0000256" key="2">
    <source>
        <dbReference type="ARBA" id="ARBA00022448"/>
    </source>
</evidence>
<feature type="transmembrane region" description="Helical" evidence="7">
    <location>
        <begin position="158"/>
        <end position="178"/>
    </location>
</feature>
<reference evidence="9 10" key="1">
    <citation type="submission" date="2015-04" db="EMBL/GenBank/DDBJ databases">
        <title>Complete Genome Sequence of Kosmotoga pacifica SLHLJ1.</title>
        <authorList>
            <person name="Jiang L.J."/>
            <person name="Shao Z.Z."/>
            <person name="Jebbar M."/>
        </authorList>
    </citation>
    <scope>NUCLEOTIDE SEQUENCE [LARGE SCALE GENOMIC DNA]</scope>
    <source>
        <strain evidence="9 10">SLHLJ1</strain>
    </source>
</reference>
<feature type="transmembrane region" description="Helical" evidence="7">
    <location>
        <begin position="117"/>
        <end position="138"/>
    </location>
</feature>
<sequence>MNNTMVSLNARNTQFAYKLLMPAIILTFLVHIIPTIWGIYISFRKLNVYYIRNWTEAPFIGFANYSKALSSLQGVFWTSLGYTLIFVIASVLGCFILGILGAVLLNDNFRGRNIIRGILLVPYILPGVVSLTNLRFMLLQDWGIINSILLNIGLINEPISWLTGKMALVSIIIGNIWIRWPLWFITILASLQSIPGELYEAAKVDGASDWQGFRHITLPSISPTITVLTVLTALWSFNNFTVPFILTGGSPSKEANILSLNIWIRSFKNWDFGMGAAMSVVMMLIMLVLILTYLRLTKLEAE</sequence>
<feature type="domain" description="ABC transmembrane type-1" evidence="8">
    <location>
        <begin position="80"/>
        <end position="293"/>
    </location>
</feature>
<protein>
    <recommendedName>
        <fullName evidence="8">ABC transmembrane type-1 domain-containing protein</fullName>
    </recommendedName>
</protein>
<dbReference type="PANTHER" id="PTHR43005">
    <property type="entry name" value="BLR7065 PROTEIN"/>
    <property type="match status" value="1"/>
</dbReference>
<comment type="similarity">
    <text evidence="7">Belongs to the binding-protein-dependent transport system permease family.</text>
</comment>
<feature type="transmembrane region" description="Helical" evidence="7">
    <location>
        <begin position="20"/>
        <end position="43"/>
    </location>
</feature>
<dbReference type="STRING" id="1330330.IX53_07490"/>
<evidence type="ECO:0000259" key="8">
    <source>
        <dbReference type="PROSITE" id="PS50928"/>
    </source>
</evidence>
<evidence type="ECO:0000313" key="10">
    <source>
        <dbReference type="Proteomes" id="UP000035159"/>
    </source>
</evidence>
<gene>
    <name evidence="9" type="ORF">IX53_07490</name>
</gene>
<dbReference type="PATRIC" id="fig|1330330.3.peg.1516"/>
<dbReference type="SUPFAM" id="SSF161098">
    <property type="entry name" value="MetI-like"/>
    <property type="match status" value="1"/>
</dbReference>
<dbReference type="Gene3D" id="1.10.3720.10">
    <property type="entry name" value="MetI-like"/>
    <property type="match status" value="1"/>
</dbReference>
<keyword evidence="2 7" id="KW-0813">Transport</keyword>
<evidence type="ECO:0000256" key="7">
    <source>
        <dbReference type="RuleBase" id="RU363032"/>
    </source>
</evidence>
<feature type="transmembrane region" description="Helical" evidence="7">
    <location>
        <begin position="80"/>
        <end position="105"/>
    </location>
</feature>
<proteinExistence type="inferred from homology"/>
<dbReference type="RefSeq" id="WP_047754818.1">
    <property type="nucleotide sequence ID" value="NZ_CAJUHA010000017.1"/>
</dbReference>
<dbReference type="Pfam" id="PF00528">
    <property type="entry name" value="BPD_transp_1"/>
    <property type="match status" value="1"/>
</dbReference>
<keyword evidence="6 7" id="KW-0472">Membrane</keyword>
<dbReference type="PANTHER" id="PTHR43005:SF1">
    <property type="entry name" value="SPERMIDINE_PUTRESCINE TRANSPORT SYSTEM PERMEASE PROTEIN"/>
    <property type="match status" value="1"/>
</dbReference>
<dbReference type="OrthoDB" id="9809527at2"/>
<keyword evidence="10" id="KW-1185">Reference proteome</keyword>
<dbReference type="GO" id="GO:0005886">
    <property type="term" value="C:plasma membrane"/>
    <property type="evidence" value="ECO:0007669"/>
    <property type="project" value="UniProtKB-SubCell"/>
</dbReference>
<dbReference type="InterPro" id="IPR035906">
    <property type="entry name" value="MetI-like_sf"/>
</dbReference>
<keyword evidence="5 7" id="KW-1133">Transmembrane helix</keyword>
<name>A0A0G2ZFU8_9BACT</name>
<evidence type="ECO:0000256" key="3">
    <source>
        <dbReference type="ARBA" id="ARBA00022475"/>
    </source>
</evidence>